<keyword evidence="3" id="KW-1185">Reference proteome</keyword>
<accession>A0A5N6JRA2</accession>
<proteinExistence type="predicted"/>
<reference evidence="2 3" key="1">
    <citation type="submission" date="2019-06" db="EMBL/GenBank/DDBJ databases">
        <title>Genome Sequence of the Brown Rot Fungal Pathogen Monilinia laxa.</title>
        <authorList>
            <person name="De Miccolis Angelini R.M."/>
            <person name="Landi L."/>
            <person name="Abate D."/>
            <person name="Pollastro S."/>
            <person name="Romanazzi G."/>
            <person name="Faretra F."/>
        </authorList>
    </citation>
    <scope>NUCLEOTIDE SEQUENCE [LARGE SCALE GENOMIC DNA]</scope>
    <source>
        <strain evidence="2 3">Mlax316</strain>
    </source>
</reference>
<dbReference type="PANTHER" id="PTHR35910:SF6">
    <property type="entry name" value="2EXR DOMAIN-CONTAINING PROTEIN"/>
    <property type="match status" value="1"/>
</dbReference>
<gene>
    <name evidence="2" type="ORF">EYC80_009992</name>
</gene>
<dbReference type="PANTHER" id="PTHR35910">
    <property type="entry name" value="2EXR DOMAIN-CONTAINING PROTEIN"/>
    <property type="match status" value="1"/>
</dbReference>
<dbReference type="Proteomes" id="UP000326757">
    <property type="component" value="Unassembled WGS sequence"/>
</dbReference>
<evidence type="ECO:0000259" key="1">
    <source>
        <dbReference type="Pfam" id="PF20150"/>
    </source>
</evidence>
<name>A0A5N6JRA2_MONLA</name>
<organism evidence="2 3">
    <name type="scientific">Monilinia laxa</name>
    <name type="common">Brown rot fungus</name>
    <name type="synonym">Sclerotinia laxa</name>
    <dbReference type="NCBI Taxonomy" id="61186"/>
    <lineage>
        <taxon>Eukaryota</taxon>
        <taxon>Fungi</taxon>
        <taxon>Dikarya</taxon>
        <taxon>Ascomycota</taxon>
        <taxon>Pezizomycotina</taxon>
        <taxon>Leotiomycetes</taxon>
        <taxon>Helotiales</taxon>
        <taxon>Sclerotiniaceae</taxon>
        <taxon>Monilinia</taxon>
    </lineage>
</organism>
<sequence>MVLTRQGAKRLLEAASQSRPLPPSNPQRLSTFHPFSDLCLDLKTLIWNAVENLDPGHVVEVCNRPSHYNDNGTPISFEWYAVPCGCKKRCFEHPLSRVNREFRKIALKGRSRCFGQWINWEKDIIFIGDRVGHLHNTGFLQALENEGCREKLKFLAIDYDCWDNSIGYPCGGVIECSPITIISQLPQIKRLVFTHNAGIWRDGNETKFHQPNYCKNNYRHANNVEHPDFNTLNKSQHEDFCRWLSRNGHEQKDGLRLPDLPAEKKDMWRCNSEDNIQLHERMLGSYKHVKSLDDEREYDLNGNCGIALVPFDKIEGGYWWTPPDDIEDENEHDSDMSFLKDSIQAQFKKFKPKSGNNSLEDSGSSSWTVPEITYAITRRTAPSCSTNDWEGLEKDFMIYNEACWANQFTQNYELRDKSKDYPPGQHIEDFVKLYREAGLPISSDG</sequence>
<dbReference type="EMBL" id="VIGI01000015">
    <property type="protein sequence ID" value="KAB8291306.1"/>
    <property type="molecule type" value="Genomic_DNA"/>
</dbReference>
<evidence type="ECO:0000313" key="2">
    <source>
        <dbReference type="EMBL" id="KAB8291306.1"/>
    </source>
</evidence>
<protein>
    <recommendedName>
        <fullName evidence="1">2EXR domain-containing protein</fullName>
    </recommendedName>
</protein>
<comment type="caution">
    <text evidence="2">The sequence shown here is derived from an EMBL/GenBank/DDBJ whole genome shotgun (WGS) entry which is preliminary data.</text>
</comment>
<dbReference type="OrthoDB" id="3473305at2759"/>
<dbReference type="AlphaFoldDB" id="A0A5N6JRA2"/>
<evidence type="ECO:0000313" key="3">
    <source>
        <dbReference type="Proteomes" id="UP000326757"/>
    </source>
</evidence>
<dbReference type="InterPro" id="IPR045518">
    <property type="entry name" value="2EXR"/>
</dbReference>
<dbReference type="Pfam" id="PF20150">
    <property type="entry name" value="2EXR"/>
    <property type="match status" value="1"/>
</dbReference>
<feature type="domain" description="2EXR" evidence="1">
    <location>
        <begin position="32"/>
        <end position="125"/>
    </location>
</feature>